<reference evidence="2" key="1">
    <citation type="journal article" date="2023" name="Mol. Phylogenet. Evol.">
        <title>Genome-scale phylogeny and comparative genomics of the fungal order Sordariales.</title>
        <authorList>
            <person name="Hensen N."/>
            <person name="Bonometti L."/>
            <person name="Westerberg I."/>
            <person name="Brannstrom I.O."/>
            <person name="Guillou S."/>
            <person name="Cros-Aarteil S."/>
            <person name="Calhoun S."/>
            <person name="Haridas S."/>
            <person name="Kuo A."/>
            <person name="Mondo S."/>
            <person name="Pangilinan J."/>
            <person name="Riley R."/>
            <person name="LaButti K."/>
            <person name="Andreopoulos B."/>
            <person name="Lipzen A."/>
            <person name="Chen C."/>
            <person name="Yan M."/>
            <person name="Daum C."/>
            <person name="Ng V."/>
            <person name="Clum A."/>
            <person name="Steindorff A."/>
            <person name="Ohm R.A."/>
            <person name="Martin F."/>
            <person name="Silar P."/>
            <person name="Natvig D.O."/>
            <person name="Lalanne C."/>
            <person name="Gautier V."/>
            <person name="Ament-Velasquez S.L."/>
            <person name="Kruys A."/>
            <person name="Hutchinson M.I."/>
            <person name="Powell A.J."/>
            <person name="Barry K."/>
            <person name="Miller A.N."/>
            <person name="Grigoriev I.V."/>
            <person name="Debuchy R."/>
            <person name="Gladieux P."/>
            <person name="Hiltunen Thoren M."/>
            <person name="Johannesson H."/>
        </authorList>
    </citation>
    <scope>NUCLEOTIDE SEQUENCE</scope>
    <source>
        <strain evidence="2">CBS 359.72</strain>
    </source>
</reference>
<organism evidence="2 3">
    <name type="scientific">Corynascus novoguineensis</name>
    <dbReference type="NCBI Taxonomy" id="1126955"/>
    <lineage>
        <taxon>Eukaryota</taxon>
        <taxon>Fungi</taxon>
        <taxon>Dikarya</taxon>
        <taxon>Ascomycota</taxon>
        <taxon>Pezizomycotina</taxon>
        <taxon>Sordariomycetes</taxon>
        <taxon>Sordariomycetidae</taxon>
        <taxon>Sordariales</taxon>
        <taxon>Chaetomiaceae</taxon>
        <taxon>Corynascus</taxon>
    </lineage>
</organism>
<gene>
    <name evidence="2" type="ORF">C7999DRAFT_30318</name>
</gene>
<dbReference type="EMBL" id="MU857626">
    <property type="protein sequence ID" value="KAK4249264.1"/>
    <property type="molecule type" value="Genomic_DNA"/>
</dbReference>
<sequence length="183" mass="20614">MYGADLQYGFVDLAYDFFGDRDSLLDLRQKEQAINLLFLPEGTLITGKGLYRISLPSILMKEQWLMMRVDADDGLNYLLAVAYYAGIRLVLNLLPFLQHATPPPPRFQRLHRHQGKPHPHGMTSKAAASRSSRRGARQVQISPRKCLQFYNCGIVVVGLPDSRRAVIDESARGVILYLATPES</sequence>
<proteinExistence type="predicted"/>
<dbReference type="Proteomes" id="UP001303647">
    <property type="component" value="Unassembled WGS sequence"/>
</dbReference>
<feature type="region of interest" description="Disordered" evidence="1">
    <location>
        <begin position="105"/>
        <end position="136"/>
    </location>
</feature>
<protein>
    <submittedName>
        <fullName evidence="2">Uncharacterized protein</fullName>
    </submittedName>
</protein>
<evidence type="ECO:0000313" key="3">
    <source>
        <dbReference type="Proteomes" id="UP001303647"/>
    </source>
</evidence>
<keyword evidence="3" id="KW-1185">Reference proteome</keyword>
<evidence type="ECO:0000256" key="1">
    <source>
        <dbReference type="SAM" id="MobiDB-lite"/>
    </source>
</evidence>
<name>A0AAN7CVV9_9PEZI</name>
<accession>A0AAN7CVV9</accession>
<feature type="compositionally biased region" description="Basic residues" evidence="1">
    <location>
        <begin position="108"/>
        <end position="119"/>
    </location>
</feature>
<dbReference type="AlphaFoldDB" id="A0AAN7CVV9"/>
<comment type="caution">
    <text evidence="2">The sequence shown here is derived from an EMBL/GenBank/DDBJ whole genome shotgun (WGS) entry which is preliminary data.</text>
</comment>
<reference evidence="2" key="2">
    <citation type="submission" date="2023-05" db="EMBL/GenBank/DDBJ databases">
        <authorList>
            <consortium name="Lawrence Berkeley National Laboratory"/>
            <person name="Steindorff A."/>
            <person name="Hensen N."/>
            <person name="Bonometti L."/>
            <person name="Westerberg I."/>
            <person name="Brannstrom I.O."/>
            <person name="Guillou S."/>
            <person name="Cros-Aarteil S."/>
            <person name="Calhoun S."/>
            <person name="Haridas S."/>
            <person name="Kuo A."/>
            <person name="Mondo S."/>
            <person name="Pangilinan J."/>
            <person name="Riley R."/>
            <person name="Labutti K."/>
            <person name="Andreopoulos B."/>
            <person name="Lipzen A."/>
            <person name="Chen C."/>
            <person name="Yanf M."/>
            <person name="Daum C."/>
            <person name="Ng V."/>
            <person name="Clum A."/>
            <person name="Ohm R."/>
            <person name="Martin F."/>
            <person name="Silar P."/>
            <person name="Natvig D."/>
            <person name="Lalanne C."/>
            <person name="Gautier V."/>
            <person name="Ament-Velasquez S.L."/>
            <person name="Kruys A."/>
            <person name="Hutchinson M.I."/>
            <person name="Powell A.J."/>
            <person name="Barry K."/>
            <person name="Miller A.N."/>
            <person name="Grigoriev I.V."/>
            <person name="Debuchy R."/>
            <person name="Gladieux P."/>
            <person name="Thoren M.H."/>
            <person name="Johannesson H."/>
        </authorList>
    </citation>
    <scope>NUCLEOTIDE SEQUENCE</scope>
    <source>
        <strain evidence="2">CBS 359.72</strain>
    </source>
</reference>
<evidence type="ECO:0000313" key="2">
    <source>
        <dbReference type="EMBL" id="KAK4249264.1"/>
    </source>
</evidence>